<feature type="signal peptide" evidence="1">
    <location>
        <begin position="1"/>
        <end position="20"/>
    </location>
</feature>
<keyword evidence="1" id="KW-0732">Signal</keyword>
<feature type="chain" id="PRO_5030817156" description="Sensor of ECF-type sigma factor" evidence="1">
    <location>
        <begin position="21"/>
        <end position="154"/>
    </location>
</feature>
<proteinExistence type="predicted"/>
<evidence type="ECO:0000256" key="1">
    <source>
        <dbReference type="SAM" id="SignalP"/>
    </source>
</evidence>
<dbReference type="AlphaFoldDB" id="A0A7X9P3C6"/>
<keyword evidence="3" id="KW-1185">Reference proteome</keyword>
<dbReference type="Proteomes" id="UP000576082">
    <property type="component" value="Unassembled WGS sequence"/>
</dbReference>
<sequence length="154" mass="17991">MKKMLFIASLLLGTSMMINAQTIDAETIKSVIKTEKRIFFMENMDLSLEEATKFWELYDKFELDNSELSREKTKLFEELISETDGISDEEALTMVNDLMVIQQKNLKLKKKHMKIMQKELSPKTVARFYQLNELVNSFLKTQILSELPVVQSKK</sequence>
<gene>
    <name evidence="2" type="ORF">HHU12_07860</name>
</gene>
<organism evidence="2 3">
    <name type="scientific">Flammeovirga aprica JL-4</name>
    <dbReference type="NCBI Taxonomy" id="694437"/>
    <lineage>
        <taxon>Bacteria</taxon>
        <taxon>Pseudomonadati</taxon>
        <taxon>Bacteroidota</taxon>
        <taxon>Cytophagia</taxon>
        <taxon>Cytophagales</taxon>
        <taxon>Flammeovirgaceae</taxon>
        <taxon>Flammeovirga</taxon>
    </lineage>
</organism>
<evidence type="ECO:0008006" key="4">
    <source>
        <dbReference type="Google" id="ProtNLM"/>
    </source>
</evidence>
<reference evidence="2 3" key="1">
    <citation type="submission" date="2020-04" db="EMBL/GenBank/DDBJ databases">
        <title>Flammeovirga sp. SR4, a novel species isolated from seawater.</title>
        <authorList>
            <person name="Wang X."/>
        </authorList>
    </citation>
    <scope>NUCLEOTIDE SEQUENCE [LARGE SCALE GENOMIC DNA]</scope>
    <source>
        <strain evidence="2 3">ATCC 23126</strain>
    </source>
</reference>
<dbReference type="EMBL" id="JABANE010000016">
    <property type="protein sequence ID" value="NME67874.1"/>
    <property type="molecule type" value="Genomic_DNA"/>
</dbReference>
<evidence type="ECO:0000313" key="2">
    <source>
        <dbReference type="EMBL" id="NME67874.1"/>
    </source>
</evidence>
<name>A0A7X9P3C6_9BACT</name>
<dbReference type="RefSeq" id="WP_169656198.1">
    <property type="nucleotide sequence ID" value="NZ_JABANE010000016.1"/>
</dbReference>
<evidence type="ECO:0000313" key="3">
    <source>
        <dbReference type="Proteomes" id="UP000576082"/>
    </source>
</evidence>
<accession>A0A7X9P3C6</accession>
<comment type="caution">
    <text evidence="2">The sequence shown here is derived from an EMBL/GenBank/DDBJ whole genome shotgun (WGS) entry which is preliminary data.</text>
</comment>
<protein>
    <recommendedName>
        <fullName evidence="4">Sensor of ECF-type sigma factor</fullName>
    </recommendedName>
</protein>